<sequence>MSQQNEPTPAAEVTKLQIAEFYNDFSTRLVDGFIQGNPRLTHALDFATAHVPQEAEKLLEIGCGVGETTSRLCAGRPSLQAVGVDISPQNVHTAQQLFATSEQFQFAVSDLTSPVVGGPFDVVTLLDVYEHIPAAERKQFHANLRQSMSDRSRLILTCPSYLHQNYLREHQPSGLQIVDETIGPREFLQLADDLGGHLVHLQYESVWRTNDYIYAVIDTQMQYQWKPKVRGLDRLSSKFNKLIDKTPLGGPARRARFVKRRLAA</sequence>
<dbReference type="Gene3D" id="3.40.50.150">
    <property type="entry name" value="Vaccinia Virus protein VP39"/>
    <property type="match status" value="1"/>
</dbReference>
<dbReference type="PANTHER" id="PTHR43861">
    <property type="entry name" value="TRANS-ACONITATE 2-METHYLTRANSFERASE-RELATED"/>
    <property type="match status" value="1"/>
</dbReference>
<dbReference type="SUPFAM" id="SSF53335">
    <property type="entry name" value="S-adenosyl-L-methionine-dependent methyltransferases"/>
    <property type="match status" value="1"/>
</dbReference>
<comment type="caution">
    <text evidence="2">The sequence shown here is derived from an EMBL/GenBank/DDBJ whole genome shotgun (WGS) entry which is preliminary data.</text>
</comment>
<name>A0A5C6B6C6_9BACT</name>
<organism evidence="2 3">
    <name type="scientific">Stieleria varia</name>
    <dbReference type="NCBI Taxonomy" id="2528005"/>
    <lineage>
        <taxon>Bacteria</taxon>
        <taxon>Pseudomonadati</taxon>
        <taxon>Planctomycetota</taxon>
        <taxon>Planctomycetia</taxon>
        <taxon>Pirellulales</taxon>
        <taxon>Pirellulaceae</taxon>
        <taxon>Stieleria</taxon>
    </lineage>
</organism>
<dbReference type="InterPro" id="IPR029063">
    <property type="entry name" value="SAM-dependent_MTases_sf"/>
</dbReference>
<evidence type="ECO:0000313" key="2">
    <source>
        <dbReference type="EMBL" id="TWU07613.1"/>
    </source>
</evidence>
<dbReference type="Proteomes" id="UP000320176">
    <property type="component" value="Unassembled WGS sequence"/>
</dbReference>
<evidence type="ECO:0000313" key="3">
    <source>
        <dbReference type="Proteomes" id="UP000320176"/>
    </source>
</evidence>
<evidence type="ECO:0000259" key="1">
    <source>
        <dbReference type="Pfam" id="PF08242"/>
    </source>
</evidence>
<keyword evidence="2" id="KW-0808">Transferase</keyword>
<dbReference type="OrthoDB" id="261499at2"/>
<accession>A0A5C6B6C6</accession>
<gene>
    <name evidence="2" type="ORF">Pla52n_01860</name>
</gene>
<keyword evidence="3" id="KW-1185">Reference proteome</keyword>
<dbReference type="EMBL" id="SJPN01000001">
    <property type="protein sequence ID" value="TWU07613.1"/>
    <property type="molecule type" value="Genomic_DNA"/>
</dbReference>
<feature type="domain" description="Methyltransferase type 12" evidence="1">
    <location>
        <begin position="59"/>
        <end position="152"/>
    </location>
</feature>
<protein>
    <submittedName>
        <fullName evidence="2">Mg-protoporphyrin IX methyl transferase</fullName>
    </submittedName>
</protein>
<reference evidence="2 3" key="1">
    <citation type="submission" date="2019-02" db="EMBL/GenBank/DDBJ databases">
        <title>Deep-cultivation of Planctomycetes and their phenomic and genomic characterization uncovers novel biology.</title>
        <authorList>
            <person name="Wiegand S."/>
            <person name="Jogler M."/>
            <person name="Boedeker C."/>
            <person name="Pinto D."/>
            <person name="Vollmers J."/>
            <person name="Rivas-Marin E."/>
            <person name="Kohn T."/>
            <person name="Peeters S.H."/>
            <person name="Heuer A."/>
            <person name="Rast P."/>
            <person name="Oberbeckmann S."/>
            <person name="Bunk B."/>
            <person name="Jeske O."/>
            <person name="Meyerdierks A."/>
            <person name="Storesund J.E."/>
            <person name="Kallscheuer N."/>
            <person name="Luecker S."/>
            <person name="Lage O.M."/>
            <person name="Pohl T."/>
            <person name="Merkel B.J."/>
            <person name="Hornburger P."/>
            <person name="Mueller R.-W."/>
            <person name="Bruemmer F."/>
            <person name="Labrenz M."/>
            <person name="Spormann A.M."/>
            <person name="Op Den Camp H."/>
            <person name="Overmann J."/>
            <person name="Amann R."/>
            <person name="Jetten M.S.M."/>
            <person name="Mascher T."/>
            <person name="Medema M.H."/>
            <person name="Devos D.P."/>
            <person name="Kaster A.-K."/>
            <person name="Ovreas L."/>
            <person name="Rohde M."/>
            <person name="Galperin M.Y."/>
            <person name="Jogler C."/>
        </authorList>
    </citation>
    <scope>NUCLEOTIDE SEQUENCE [LARGE SCALE GENOMIC DNA]</scope>
    <source>
        <strain evidence="2 3">Pla52n</strain>
    </source>
</reference>
<dbReference type="CDD" id="cd02440">
    <property type="entry name" value="AdoMet_MTases"/>
    <property type="match status" value="1"/>
</dbReference>
<dbReference type="GO" id="GO:0016740">
    <property type="term" value="F:transferase activity"/>
    <property type="evidence" value="ECO:0007669"/>
    <property type="project" value="UniProtKB-KW"/>
</dbReference>
<proteinExistence type="predicted"/>
<dbReference type="AlphaFoldDB" id="A0A5C6B6C6"/>
<dbReference type="RefSeq" id="WP_146517812.1">
    <property type="nucleotide sequence ID" value="NZ_CP151726.1"/>
</dbReference>
<dbReference type="InterPro" id="IPR013217">
    <property type="entry name" value="Methyltransf_12"/>
</dbReference>
<dbReference type="Pfam" id="PF08242">
    <property type="entry name" value="Methyltransf_12"/>
    <property type="match status" value="1"/>
</dbReference>